<dbReference type="PROSITE" id="PS50835">
    <property type="entry name" value="IG_LIKE"/>
    <property type="match status" value="1"/>
</dbReference>
<keyword evidence="7" id="KW-0472">Membrane</keyword>
<keyword evidence="1" id="KW-0433">Leucine-rich repeat</keyword>
<dbReference type="InterPro" id="IPR003599">
    <property type="entry name" value="Ig_sub"/>
</dbReference>
<dbReference type="InterPro" id="IPR036179">
    <property type="entry name" value="Ig-like_dom_sf"/>
</dbReference>
<dbReference type="PANTHER" id="PTHR24366">
    <property type="entry name" value="IG(IMMUNOGLOBULIN) AND LRR(LEUCINE RICH REPEAT) DOMAINS"/>
    <property type="match status" value="1"/>
</dbReference>
<dbReference type="SUPFAM" id="SSF52058">
    <property type="entry name" value="L domain-like"/>
    <property type="match status" value="1"/>
</dbReference>
<keyword evidence="5" id="KW-0325">Glycoprotein</keyword>
<feature type="domain" description="Ig-like" evidence="9">
    <location>
        <begin position="260"/>
        <end position="358"/>
    </location>
</feature>
<feature type="compositionally biased region" description="Gly residues" evidence="6">
    <location>
        <begin position="472"/>
        <end position="481"/>
    </location>
</feature>
<feature type="compositionally biased region" description="Basic and acidic residues" evidence="6">
    <location>
        <begin position="518"/>
        <end position="532"/>
    </location>
</feature>
<dbReference type="Pfam" id="PF13855">
    <property type="entry name" value="LRR_8"/>
    <property type="match status" value="1"/>
</dbReference>
<dbReference type="InterPro" id="IPR001611">
    <property type="entry name" value="Leu-rich_rpt"/>
</dbReference>
<dbReference type="Pfam" id="PF07679">
    <property type="entry name" value="I-set"/>
    <property type="match status" value="1"/>
</dbReference>
<evidence type="ECO:0000256" key="4">
    <source>
        <dbReference type="ARBA" id="ARBA00023157"/>
    </source>
</evidence>
<evidence type="ECO:0000256" key="5">
    <source>
        <dbReference type="ARBA" id="ARBA00023180"/>
    </source>
</evidence>
<dbReference type="SMART" id="SM00409">
    <property type="entry name" value="IG"/>
    <property type="match status" value="1"/>
</dbReference>
<dbReference type="PANTHER" id="PTHR24366:SF151">
    <property type="entry name" value="KEKKON 2"/>
    <property type="match status" value="1"/>
</dbReference>
<dbReference type="InterPro" id="IPR003598">
    <property type="entry name" value="Ig_sub2"/>
</dbReference>
<gene>
    <name evidence="10" type="ORF">R5R35_009922</name>
</gene>
<dbReference type="EMBL" id="JAZDUA010000443">
    <property type="protein sequence ID" value="KAK7792512.1"/>
    <property type="molecule type" value="Genomic_DNA"/>
</dbReference>
<keyword evidence="4" id="KW-1015">Disulfide bond</keyword>
<dbReference type="SMART" id="SM00082">
    <property type="entry name" value="LRRCT"/>
    <property type="match status" value="1"/>
</dbReference>
<evidence type="ECO:0000256" key="6">
    <source>
        <dbReference type="SAM" id="MobiDB-lite"/>
    </source>
</evidence>
<proteinExistence type="predicted"/>
<dbReference type="InterPro" id="IPR013098">
    <property type="entry name" value="Ig_I-set"/>
</dbReference>
<dbReference type="InterPro" id="IPR003591">
    <property type="entry name" value="Leu-rich_rpt_typical-subtyp"/>
</dbReference>
<evidence type="ECO:0000313" key="10">
    <source>
        <dbReference type="EMBL" id="KAK7792512.1"/>
    </source>
</evidence>
<dbReference type="PROSITE" id="PS51450">
    <property type="entry name" value="LRR"/>
    <property type="match status" value="2"/>
</dbReference>
<dbReference type="AlphaFoldDB" id="A0AAN9V8L0"/>
<dbReference type="InterPro" id="IPR013783">
    <property type="entry name" value="Ig-like_fold"/>
</dbReference>
<sequence length="852" mass="93290">MSYCHMWLLTLLSLQWFLTVHACPSSCKCMWKGGKQTVECINEKLITIPDGINPGTQVLDFSENNLQVLPRERFQRMGLVNLQRIYLIRCRISQIDERAFKGLTNLVELDLSHNLLNSVPTETFVDYPSLMRLTFNGNPIQKIKAMAFTHLTYLTTLELSNCQIEVIEPEGFAGLGNLEWLKLDGNRLSNVQGSKTLPESLHGILLHRNPWQCDCRLMDLYFWLHTYNVPHPLEPKCVAPQRLQGETIRSLELADLACLPDVSPTTLYLEIAEGKNVSLLCRVSAIPEARVSWWFQGRILQNDSMVAPGIHLYYFVEEGNEEKRSELFIFNTNTDDNGTFVCVAENPAGKAHSNYTIRIVVKEEPVVGVATFPYEYVVTVSTVCSVLVMFLVTCGIVCAVRCQRSRQRRHKKERSKAVALQHHLLTVGGKAPDDACKQITRLTGGDKAPASGKANGDVSERERRAGDAAGAAPGGGAGCGGDPEAARPAGGGGAGASPQSLRNYALEQNPDLINDTESVGKERRAVGKRGDGDGGVSAPDDPEHDHSANNSYQEAMENIIHDFDPHENESFLLHSHGPQPWRDDAQYPLHVTTLPRGQGAARAMYQHHHTADVHLSPGRFLDSDGYPIDYGLPKLPLHSAVMGDAPTPAAAAAAAGFYRTLPRSRPSRLETVGSARCARPPDPQAYERYSPAHVRYTAEGYPCPQTKATYPATEQHVSFSDDTYLPSPPAPYKGEPTIPPIPVCGAEDAVAVGTLIVGENPSLQADPGLWAANTHAFHIQNIHFSETINTASIYCGPPEKITQCCAGSQTCEESGEVTRGILKKPVQDAERVVALSLPVDDNCDDAANDAKI</sequence>
<comment type="caution">
    <text evidence="10">The sequence shown here is derived from an EMBL/GenBank/DDBJ whole genome shotgun (WGS) entry which is preliminary data.</text>
</comment>
<dbReference type="CDD" id="cd00096">
    <property type="entry name" value="Ig"/>
    <property type="match status" value="1"/>
</dbReference>
<keyword evidence="3" id="KW-0677">Repeat</keyword>
<name>A0AAN9V8L0_9ORTH</name>
<dbReference type="InterPro" id="IPR032675">
    <property type="entry name" value="LRR_dom_sf"/>
</dbReference>
<evidence type="ECO:0000259" key="9">
    <source>
        <dbReference type="PROSITE" id="PS50835"/>
    </source>
</evidence>
<reference evidence="10 11" key="1">
    <citation type="submission" date="2024-03" db="EMBL/GenBank/DDBJ databases">
        <title>The genome assembly and annotation of the cricket Gryllus longicercus Weissman &amp; Gray.</title>
        <authorList>
            <person name="Szrajer S."/>
            <person name="Gray D."/>
            <person name="Ylla G."/>
        </authorList>
    </citation>
    <scope>NUCLEOTIDE SEQUENCE [LARGE SCALE GENOMIC DNA]</scope>
    <source>
        <strain evidence="10">DAG 2021-001</strain>
        <tissue evidence="10">Whole body minus gut</tissue>
    </source>
</reference>
<dbReference type="GO" id="GO:0071944">
    <property type="term" value="C:cell periphery"/>
    <property type="evidence" value="ECO:0007669"/>
    <property type="project" value="UniProtKB-ARBA"/>
</dbReference>
<dbReference type="SMART" id="SM00408">
    <property type="entry name" value="IGc2"/>
    <property type="match status" value="1"/>
</dbReference>
<dbReference type="InterPro" id="IPR000483">
    <property type="entry name" value="Cys-rich_flank_reg_C"/>
</dbReference>
<evidence type="ECO:0000256" key="2">
    <source>
        <dbReference type="ARBA" id="ARBA00022729"/>
    </source>
</evidence>
<evidence type="ECO:0000256" key="7">
    <source>
        <dbReference type="SAM" id="Phobius"/>
    </source>
</evidence>
<keyword evidence="2 8" id="KW-0732">Signal</keyword>
<dbReference type="SMART" id="SM00369">
    <property type="entry name" value="LRR_TYP"/>
    <property type="match status" value="6"/>
</dbReference>
<accession>A0AAN9V8L0</accession>
<evidence type="ECO:0000313" key="11">
    <source>
        <dbReference type="Proteomes" id="UP001378592"/>
    </source>
</evidence>
<dbReference type="Gene3D" id="2.60.40.10">
    <property type="entry name" value="Immunoglobulins"/>
    <property type="match status" value="1"/>
</dbReference>
<keyword evidence="7" id="KW-0812">Transmembrane</keyword>
<evidence type="ECO:0000256" key="3">
    <source>
        <dbReference type="ARBA" id="ARBA00022737"/>
    </source>
</evidence>
<dbReference type="InterPro" id="IPR007110">
    <property type="entry name" value="Ig-like_dom"/>
</dbReference>
<feature type="chain" id="PRO_5042869275" description="Ig-like domain-containing protein" evidence="8">
    <location>
        <begin position="23"/>
        <end position="852"/>
    </location>
</feature>
<keyword evidence="7" id="KW-1133">Transmembrane helix</keyword>
<evidence type="ECO:0000256" key="1">
    <source>
        <dbReference type="ARBA" id="ARBA00022614"/>
    </source>
</evidence>
<feature type="region of interest" description="Disordered" evidence="6">
    <location>
        <begin position="441"/>
        <end position="548"/>
    </location>
</feature>
<dbReference type="Proteomes" id="UP001378592">
    <property type="component" value="Unassembled WGS sequence"/>
</dbReference>
<feature type="transmembrane region" description="Helical" evidence="7">
    <location>
        <begin position="376"/>
        <end position="402"/>
    </location>
</feature>
<protein>
    <recommendedName>
        <fullName evidence="9">Ig-like domain-containing protein</fullName>
    </recommendedName>
</protein>
<dbReference type="FunFam" id="3.80.10.10:FF:000082">
    <property type="entry name" value="Leucine-rich repeat-containing 24"/>
    <property type="match status" value="1"/>
</dbReference>
<organism evidence="10 11">
    <name type="scientific">Gryllus longicercus</name>
    <dbReference type="NCBI Taxonomy" id="2509291"/>
    <lineage>
        <taxon>Eukaryota</taxon>
        <taxon>Metazoa</taxon>
        <taxon>Ecdysozoa</taxon>
        <taxon>Arthropoda</taxon>
        <taxon>Hexapoda</taxon>
        <taxon>Insecta</taxon>
        <taxon>Pterygota</taxon>
        <taxon>Neoptera</taxon>
        <taxon>Polyneoptera</taxon>
        <taxon>Orthoptera</taxon>
        <taxon>Ensifera</taxon>
        <taxon>Gryllidea</taxon>
        <taxon>Grylloidea</taxon>
        <taxon>Gryllidae</taxon>
        <taxon>Gryllinae</taxon>
        <taxon>Gryllus</taxon>
    </lineage>
</organism>
<keyword evidence="11" id="KW-1185">Reference proteome</keyword>
<evidence type="ECO:0000256" key="8">
    <source>
        <dbReference type="SAM" id="SignalP"/>
    </source>
</evidence>
<feature type="signal peptide" evidence="8">
    <location>
        <begin position="1"/>
        <end position="22"/>
    </location>
</feature>
<dbReference type="Gene3D" id="3.80.10.10">
    <property type="entry name" value="Ribonuclease Inhibitor"/>
    <property type="match status" value="2"/>
</dbReference>
<dbReference type="SUPFAM" id="SSF48726">
    <property type="entry name" value="Immunoglobulin"/>
    <property type="match status" value="1"/>
</dbReference>